<evidence type="ECO:0000313" key="2">
    <source>
        <dbReference type="Proteomes" id="UP000198956"/>
    </source>
</evidence>
<dbReference type="Proteomes" id="UP000198956">
    <property type="component" value="Unassembled WGS sequence"/>
</dbReference>
<dbReference type="EMBL" id="FNDE01000003">
    <property type="protein sequence ID" value="SDG82452.1"/>
    <property type="molecule type" value="Genomic_DNA"/>
</dbReference>
<name>A0A1G7XE03_ANETH</name>
<dbReference type="Gene3D" id="3.30.450.40">
    <property type="match status" value="1"/>
</dbReference>
<dbReference type="RefSeq" id="WP_057899900.1">
    <property type="nucleotide sequence ID" value="NZ_FNDE01000003.1"/>
</dbReference>
<accession>A0A1G7XE03</accession>
<gene>
    <name evidence="1" type="ORF">SAMN04489735_1003167</name>
</gene>
<reference evidence="1 2" key="1">
    <citation type="submission" date="2016-10" db="EMBL/GenBank/DDBJ databases">
        <authorList>
            <person name="de Groot N.N."/>
        </authorList>
    </citation>
    <scope>NUCLEOTIDE SEQUENCE [LARGE SCALE GENOMIC DNA]</scope>
    <source>
        <strain evidence="1 2">L 420-91</strain>
    </source>
</reference>
<dbReference type="OrthoDB" id="9771372at2"/>
<proteinExistence type="predicted"/>
<protein>
    <submittedName>
        <fullName evidence="1">Uncharacterized protein</fullName>
    </submittedName>
</protein>
<organism evidence="1 2">
    <name type="scientific">Aneurinibacillus thermoaerophilus</name>
    <dbReference type="NCBI Taxonomy" id="143495"/>
    <lineage>
        <taxon>Bacteria</taxon>
        <taxon>Bacillati</taxon>
        <taxon>Bacillota</taxon>
        <taxon>Bacilli</taxon>
        <taxon>Bacillales</taxon>
        <taxon>Paenibacillaceae</taxon>
        <taxon>Aneurinibacillus group</taxon>
        <taxon>Aneurinibacillus</taxon>
    </lineage>
</organism>
<dbReference type="AlphaFoldDB" id="A0A1G7XE03"/>
<sequence>MDHLIALDACASPKLERAKLEYEWEQFISGNNTSPSIRPLIYDSWKRCLEQNVNPFQSKTFIRLSKEQIEEYLSTNLLYRILKPL</sequence>
<dbReference type="InterPro" id="IPR029016">
    <property type="entry name" value="GAF-like_dom_sf"/>
</dbReference>
<evidence type="ECO:0000313" key="1">
    <source>
        <dbReference type="EMBL" id="SDG82452.1"/>
    </source>
</evidence>